<protein>
    <submittedName>
        <fullName evidence="1">Uncharacterized protein</fullName>
    </submittedName>
</protein>
<accession>A0ACB9T797</accession>
<keyword evidence="2" id="KW-1185">Reference proteome</keyword>
<organism evidence="1 2">
    <name type="scientific">Holotrichia oblita</name>
    <name type="common">Chafer beetle</name>
    <dbReference type="NCBI Taxonomy" id="644536"/>
    <lineage>
        <taxon>Eukaryota</taxon>
        <taxon>Metazoa</taxon>
        <taxon>Ecdysozoa</taxon>
        <taxon>Arthropoda</taxon>
        <taxon>Hexapoda</taxon>
        <taxon>Insecta</taxon>
        <taxon>Pterygota</taxon>
        <taxon>Neoptera</taxon>
        <taxon>Endopterygota</taxon>
        <taxon>Coleoptera</taxon>
        <taxon>Polyphaga</taxon>
        <taxon>Scarabaeiformia</taxon>
        <taxon>Scarabaeidae</taxon>
        <taxon>Melolonthinae</taxon>
        <taxon>Holotrichia</taxon>
    </lineage>
</organism>
<evidence type="ECO:0000313" key="1">
    <source>
        <dbReference type="EMBL" id="KAI4462656.1"/>
    </source>
</evidence>
<comment type="caution">
    <text evidence="1">The sequence shown here is derived from an EMBL/GenBank/DDBJ whole genome shotgun (WGS) entry which is preliminary data.</text>
</comment>
<gene>
    <name evidence="1" type="ORF">MML48_4g00001129</name>
</gene>
<name>A0ACB9T797_HOLOL</name>
<proteinExistence type="predicted"/>
<sequence>MSYVRNNSNRFVYKEYEPPTKKIVSEGDILIKNLVNKQQNKDICLQEYLEKKQNFEKHSEQISFTSGSSGKLSLEQFRTAVQQLEELEDLRACSLTNEDIQLLFDYRNGKIYDKYKNIDPKVLQGNIKRILKSIEEYNKTSNKKCDSNEKTMTHKQNEALALKPNSTETKLLKFALENRNASPVNFPHPMDHVKELSDNLFSHLHQEKLIPSKIQKQIRRRANKLNTASPTESNRSDVNLQISNHNFVKDSKWDQQVAAPITSTLANCSQKIYSCAPQNYYTIRNGEIIKLTSNSSIKEIKIDRTHQLTVDEIRAIPKFKDYIPGLPSKTLYLKNLPKHVKETDLQDLFSILPSTNPILYRIMTGKMKGQAFVTFSDIDNASKALSLINGTHIDEKPIIIEFGRK</sequence>
<evidence type="ECO:0000313" key="2">
    <source>
        <dbReference type="Proteomes" id="UP001056778"/>
    </source>
</evidence>
<dbReference type="Proteomes" id="UP001056778">
    <property type="component" value="Chromosome 4"/>
</dbReference>
<reference evidence="1" key="1">
    <citation type="submission" date="2022-04" db="EMBL/GenBank/DDBJ databases">
        <title>Chromosome-scale genome assembly of Holotrichia oblita Faldermann.</title>
        <authorList>
            <person name="Rongchong L."/>
        </authorList>
    </citation>
    <scope>NUCLEOTIDE SEQUENCE</scope>
    <source>
        <strain evidence="1">81SQS9</strain>
    </source>
</reference>
<dbReference type="EMBL" id="CM043018">
    <property type="protein sequence ID" value="KAI4462656.1"/>
    <property type="molecule type" value="Genomic_DNA"/>
</dbReference>